<reference evidence="1" key="1">
    <citation type="submission" date="2014-11" db="EMBL/GenBank/DDBJ databases">
        <authorList>
            <person name="Amaro Gonzalez C."/>
        </authorList>
    </citation>
    <scope>NUCLEOTIDE SEQUENCE</scope>
</reference>
<name>A0A0E9SGF9_ANGAN</name>
<evidence type="ECO:0000313" key="1">
    <source>
        <dbReference type="EMBL" id="JAH39745.1"/>
    </source>
</evidence>
<protein>
    <submittedName>
        <fullName evidence="1">Uncharacterized protein</fullName>
    </submittedName>
</protein>
<accession>A0A0E9SGF9</accession>
<proteinExistence type="predicted"/>
<sequence length="8" mass="794">MGSNGDLT</sequence>
<reference evidence="1" key="2">
    <citation type="journal article" date="2015" name="Fish Shellfish Immunol.">
        <title>Early steps in the European eel (Anguilla anguilla)-Vibrio vulnificus interaction in the gills: Role of the RtxA13 toxin.</title>
        <authorList>
            <person name="Callol A."/>
            <person name="Pajuelo D."/>
            <person name="Ebbesson L."/>
            <person name="Teles M."/>
            <person name="MacKenzie S."/>
            <person name="Amaro C."/>
        </authorList>
    </citation>
    <scope>NUCLEOTIDE SEQUENCE</scope>
</reference>
<dbReference type="EMBL" id="GBXM01068832">
    <property type="protein sequence ID" value="JAH39745.1"/>
    <property type="molecule type" value="Transcribed_RNA"/>
</dbReference>
<organism evidence="1">
    <name type="scientific">Anguilla anguilla</name>
    <name type="common">European freshwater eel</name>
    <name type="synonym">Muraena anguilla</name>
    <dbReference type="NCBI Taxonomy" id="7936"/>
    <lineage>
        <taxon>Eukaryota</taxon>
        <taxon>Metazoa</taxon>
        <taxon>Chordata</taxon>
        <taxon>Craniata</taxon>
        <taxon>Vertebrata</taxon>
        <taxon>Euteleostomi</taxon>
        <taxon>Actinopterygii</taxon>
        <taxon>Neopterygii</taxon>
        <taxon>Teleostei</taxon>
        <taxon>Anguilliformes</taxon>
        <taxon>Anguillidae</taxon>
        <taxon>Anguilla</taxon>
    </lineage>
</organism>